<name>A0A9D4JQ34_DREPO</name>
<reference evidence="2" key="2">
    <citation type="submission" date="2020-11" db="EMBL/GenBank/DDBJ databases">
        <authorList>
            <person name="McCartney M.A."/>
            <person name="Auch B."/>
            <person name="Kono T."/>
            <person name="Mallez S."/>
            <person name="Becker A."/>
            <person name="Gohl D.M."/>
            <person name="Silverstein K.A.T."/>
            <person name="Koren S."/>
            <person name="Bechman K.B."/>
            <person name="Herman A."/>
            <person name="Abrahante J.E."/>
            <person name="Garbe J."/>
        </authorList>
    </citation>
    <scope>NUCLEOTIDE SEQUENCE</scope>
    <source>
        <strain evidence="2">Duluth1</strain>
        <tissue evidence="2">Whole animal</tissue>
    </source>
</reference>
<proteinExistence type="predicted"/>
<feature type="region of interest" description="Disordered" evidence="1">
    <location>
        <begin position="264"/>
        <end position="311"/>
    </location>
</feature>
<dbReference type="Proteomes" id="UP000828390">
    <property type="component" value="Unassembled WGS sequence"/>
</dbReference>
<accession>A0A9D4JQ34</accession>
<feature type="compositionally biased region" description="Basic and acidic residues" evidence="1">
    <location>
        <begin position="359"/>
        <end position="372"/>
    </location>
</feature>
<sequence>MPKQNTKKKKSKDKPRPGQVTPLTGNKAEENDNGQTGQELRSETKHTIEQRNVSGPGDMAGPACVHNHGAPNSVNLFPGAKLVNHGAMSLPRVNAEDTSILLRDSISNDIADLIKDTRKLSQLQVEKARWELSDKKREKTQTKEAFGFLILKNILEKSHGKAELQDLILVAEESVKIYDGALTFEQLCGAQVRDFIMMHTDVFKRLNCDNSTCVALRCKGDSSLSTRSFAEAVKQSPNNEQSNIKKPDSSNSLQINQLNSETDLSDNQWTRVSRGKKKPLLACDEPKQVKKKSTHYSSKPSSAKTNYSASTSTSLLNLVQTTKCEATATRRQVKNCTKSDEEWTEVIHSQRAGTKSSKPNKDKPLAREVLREDDQDPNIGHLKSLLEQEEGRDLMFVKSHDIYFAKPHTCQQDIISMWNTPHRIRSYIVIGVTKGNPKKLIGCNKDFDVNFYSKERLFTDSTFSFTPTYVCLPVQYKSMTFVVIEIASSWKMGQPSIVKKDVILDDFVLKQNELWYRDGCKNAFCVASNETFGMIFHWFLGTNDPSLESLGKGFIVPELVKSEQTVLKRPHMVSNHLENCDEWGSSESCSSMETHDVIEEEGEFTKFWKACGEFKKRHFILISGDISNRHKHLRNLSLIPWIAVYDFDINSCTNGLLNAVQDECEQIRHLKISTWKEPPPVFSENGTHWCFMRGYRELSDTRTDSQPEKIEDHHTWLQTVKISIAENCEQIVSFADEYTVYTIVILWPKTEEIILFIRKFLDKIVYELNHKPKLVVCMNEKCRSADEETALNALKMEYSSCIHVCIIDFSDLCLGLGSKLQSVGNRCLKYELPRMQIDILPDFITEKDAMWLKEDLEVLYLQNPYKVTDADHDFLETEIINFFKGGRFPWSAWYEIGDSGVDIRRDSLKDAIQKIDKLMSQSRCSTITILHAPGSGGSTLAQRILWDYHEKIPCVQVRRGTLLKTKDLSRKIEFIHEKTHLTTLILIDDEDDVKVKQFCKSLKFAIILNVKRYPFKFGNLSNNPKDKSALQRGHEYKIYLSGKVSNKEARELAVKFGERCSPERKKTLEKMKNDVMRSRQHSLYEFGMTVYSHEFKGIAAHVRGYLQISREAELSHINKCLGYLALVYFYGQASLPCQFFARLFYKQPNHQMILEEDFPHPVTEFVVYETNDRKQHMIRICHYEIAKEILEQILSKDCSRQSHAWEHHYSDKLSKNACKNLAAFSKDFIEYCSNKKTSNYKSSTAIGHILARTFIYRDEVDLTLTAVDFPRKKAQVSQLLLDIPAGKPMFEERLQILEKLASSFPDEPNFHAHVGRFYAFCGPDDDEKAEKKFKKAISLVKKRIEGSKLDQLDDSSKSTLVHVYHMYGSFKKKQISSMIGKHKNEETKTMEAEEKFYVKISKLVEEAELACELFEKSRVLTPDTCEIFTGSYIGEINVRLQISDYVIRHYKETVSEHEVLKRFLESEATAECRSFIEETICRLEYLFNACSEDADMENVEKHSIMTMIKWYNALFKLQVLPQECLTVVHEIDIRRINISALKLDYGSRPELQCIENVNDAGAVEKIITLYEDNFKDISMGQFEVVSKKRLDYDYQEWICAIRHDLCQRVYNLDDVCTHVQIWNQTVRSPMSLFYLFVVKSVMGIGHDSAQGNTESLIEAKELQQELTKKVSLLLKPKHHREWLGNGVGIKAILQSNRKIPISHHEVKDQRVLSVNLKVCKGTICPPNNKPYYGQIELDLQVDNLKVFFVPKRAELDGPRHKGRRVQFNLAFSFEHGYEALNVKVLKRHGCSNCSQKLEFKISDTSLVCPTCKVTVFKDDLNEVKSDSDEEKKN</sequence>
<feature type="region of interest" description="Disordered" evidence="1">
    <location>
        <begin position="233"/>
        <end position="252"/>
    </location>
</feature>
<evidence type="ECO:0000313" key="2">
    <source>
        <dbReference type="EMBL" id="KAH3820236.1"/>
    </source>
</evidence>
<feature type="compositionally biased region" description="Basic residues" evidence="1">
    <location>
        <begin position="1"/>
        <end position="13"/>
    </location>
</feature>
<dbReference type="OrthoDB" id="2337140at2759"/>
<feature type="region of interest" description="Disordered" evidence="1">
    <location>
        <begin position="337"/>
        <end position="377"/>
    </location>
</feature>
<evidence type="ECO:0008006" key="4">
    <source>
        <dbReference type="Google" id="ProtNLM"/>
    </source>
</evidence>
<feature type="region of interest" description="Disordered" evidence="1">
    <location>
        <begin position="1"/>
        <end position="44"/>
    </location>
</feature>
<dbReference type="EMBL" id="JAIWYP010000005">
    <property type="protein sequence ID" value="KAH3820236.1"/>
    <property type="molecule type" value="Genomic_DNA"/>
</dbReference>
<comment type="caution">
    <text evidence="2">The sequence shown here is derived from an EMBL/GenBank/DDBJ whole genome shotgun (WGS) entry which is preliminary data.</text>
</comment>
<evidence type="ECO:0000313" key="3">
    <source>
        <dbReference type="Proteomes" id="UP000828390"/>
    </source>
</evidence>
<dbReference type="PANTHER" id="PTHR16155">
    <property type="entry name" value="DED DOMAIN-CONTAINING PROTEIN"/>
    <property type="match status" value="1"/>
</dbReference>
<protein>
    <recommendedName>
        <fullName evidence="4">Sterile alpha motif domain-containing protein 9-like</fullName>
    </recommendedName>
</protein>
<evidence type="ECO:0000256" key="1">
    <source>
        <dbReference type="SAM" id="MobiDB-lite"/>
    </source>
</evidence>
<reference evidence="2" key="1">
    <citation type="journal article" date="2019" name="bioRxiv">
        <title>The Genome of the Zebra Mussel, Dreissena polymorpha: A Resource for Invasive Species Research.</title>
        <authorList>
            <person name="McCartney M.A."/>
            <person name="Auch B."/>
            <person name="Kono T."/>
            <person name="Mallez S."/>
            <person name="Zhang Y."/>
            <person name="Obille A."/>
            <person name="Becker A."/>
            <person name="Abrahante J.E."/>
            <person name="Garbe J."/>
            <person name="Badalamenti J.P."/>
            <person name="Herman A."/>
            <person name="Mangelson H."/>
            <person name="Liachko I."/>
            <person name="Sullivan S."/>
            <person name="Sone E.D."/>
            <person name="Koren S."/>
            <person name="Silverstein K.A.T."/>
            <person name="Beckman K.B."/>
            <person name="Gohl D.M."/>
        </authorList>
    </citation>
    <scope>NUCLEOTIDE SEQUENCE</scope>
    <source>
        <strain evidence="2">Duluth1</strain>
        <tissue evidence="2">Whole animal</tissue>
    </source>
</reference>
<dbReference type="PANTHER" id="PTHR16155:SF19">
    <property type="entry name" value="DED DOMAIN-CONTAINING PROTEIN"/>
    <property type="match status" value="1"/>
</dbReference>
<gene>
    <name evidence="2" type="ORF">DPMN_121980</name>
</gene>
<organism evidence="2 3">
    <name type="scientific">Dreissena polymorpha</name>
    <name type="common">Zebra mussel</name>
    <name type="synonym">Mytilus polymorpha</name>
    <dbReference type="NCBI Taxonomy" id="45954"/>
    <lineage>
        <taxon>Eukaryota</taxon>
        <taxon>Metazoa</taxon>
        <taxon>Spiralia</taxon>
        <taxon>Lophotrochozoa</taxon>
        <taxon>Mollusca</taxon>
        <taxon>Bivalvia</taxon>
        <taxon>Autobranchia</taxon>
        <taxon>Heteroconchia</taxon>
        <taxon>Euheterodonta</taxon>
        <taxon>Imparidentia</taxon>
        <taxon>Neoheterodontei</taxon>
        <taxon>Myida</taxon>
        <taxon>Dreissenoidea</taxon>
        <taxon>Dreissenidae</taxon>
        <taxon>Dreissena</taxon>
    </lineage>
</organism>
<keyword evidence="3" id="KW-1185">Reference proteome</keyword>
<dbReference type="GO" id="GO:0005737">
    <property type="term" value="C:cytoplasm"/>
    <property type="evidence" value="ECO:0007669"/>
    <property type="project" value="TreeGrafter"/>
</dbReference>
<feature type="compositionally biased region" description="Polar residues" evidence="1">
    <location>
        <begin position="295"/>
        <end position="311"/>
    </location>
</feature>